<proteinExistence type="predicted"/>
<reference evidence="2" key="1">
    <citation type="submission" date="2016-04" db="EMBL/GenBank/DDBJ databases">
        <authorList>
            <person name="Evans L.H."/>
            <person name="Alamgir A."/>
            <person name="Owens N."/>
            <person name="Weber N.D."/>
            <person name="Virtaneva K."/>
            <person name="Barbian K."/>
            <person name="Babar A."/>
            <person name="Rosenke K."/>
        </authorList>
    </citation>
    <scope>NUCLEOTIDE SEQUENCE</scope>
    <source>
        <strain evidence="2">86-2</strain>
    </source>
</reference>
<dbReference type="PANTHER" id="PTHR22576:SF37">
    <property type="entry name" value="MUCOSA-ASSOCIATED LYMPHOID TISSUE LYMPHOMA TRANSLOCATION PROTEIN 1"/>
    <property type="match status" value="1"/>
</dbReference>
<organism evidence="2">
    <name type="scientific">uncultured Dysgonomonas sp</name>
    <dbReference type="NCBI Taxonomy" id="206096"/>
    <lineage>
        <taxon>Bacteria</taxon>
        <taxon>Pseudomonadati</taxon>
        <taxon>Bacteroidota</taxon>
        <taxon>Bacteroidia</taxon>
        <taxon>Bacteroidales</taxon>
        <taxon>Dysgonomonadaceae</taxon>
        <taxon>Dysgonomonas</taxon>
        <taxon>environmental samples</taxon>
    </lineage>
</organism>
<dbReference type="Gene3D" id="3.40.50.1460">
    <property type="match status" value="1"/>
</dbReference>
<name>A0A212J5G5_9BACT</name>
<evidence type="ECO:0000313" key="2">
    <source>
        <dbReference type="EMBL" id="SBV94709.1"/>
    </source>
</evidence>
<accession>A0A212J5G5</accession>
<dbReference type="PANTHER" id="PTHR22576">
    <property type="entry name" value="MUCOSA ASSOCIATED LYMPHOID TISSUE LYMPHOMA TRANSLOCATION PROTEIN 1/PARACASPASE"/>
    <property type="match status" value="1"/>
</dbReference>
<gene>
    <name evidence="2" type="ORF">KL86DYS2_10777</name>
</gene>
<sequence>MNIAILIGVSEYKLGIQNLPGCEHDIMSFGKLIKASAKYDDILSISDNIDSSKIKEKLVNFINLYKTSEINEILFYFTGHGDYANDDFFYILPDFDFEKRTQTSLQNSELDNLIKSLNPQLVVKIVDACHSGVNYIKDLKALDTYIKLTKSQFQNCYFLYSSLNTQSSFQNSEYSLFTFHFLNAIKNYQEDEIRYKNIIDYISDKFINYPEQTPFFVTQADFTEIFCTKNESINEFLEEYHNQTTEIDEDEKKDNSDEIKHSDLESLIKEDTKKNISLERVNHILGNIEEIVENFVLDDDIKNLYKLEIESHHSIKNNQYSLIIGNYLRSKQNQYFASPKYTTEIYTKMEIPTLSLSDKMRGKSDKPYKVEKERQVVNGYSLDAQYEYEQLIVELESNYPNINSYQVLIAFLCSDRDIRLYYFFTNYIKKSWTNKELNDRHEWDAADFELIDEEDIYSYIRGLSKNINEKIRLDLSLKLQQKTND</sequence>
<evidence type="ECO:0000259" key="1">
    <source>
        <dbReference type="Pfam" id="PF00656"/>
    </source>
</evidence>
<feature type="domain" description="Peptidase C14 caspase" evidence="1">
    <location>
        <begin position="2"/>
        <end position="207"/>
    </location>
</feature>
<dbReference type="RefSeq" id="WP_296947336.1">
    <property type="nucleotide sequence ID" value="NZ_LT599021.1"/>
</dbReference>
<protein>
    <recommendedName>
        <fullName evidence="1">Peptidase C14 caspase domain-containing protein</fullName>
    </recommendedName>
</protein>
<dbReference type="Pfam" id="PF00656">
    <property type="entry name" value="Peptidase_C14"/>
    <property type="match status" value="1"/>
</dbReference>
<dbReference type="SUPFAM" id="SSF52129">
    <property type="entry name" value="Caspase-like"/>
    <property type="match status" value="1"/>
</dbReference>
<dbReference type="AlphaFoldDB" id="A0A212J5G5"/>
<dbReference type="InterPro" id="IPR011600">
    <property type="entry name" value="Pept_C14_caspase"/>
</dbReference>
<dbReference type="InterPro" id="IPR029030">
    <property type="entry name" value="Caspase-like_dom_sf"/>
</dbReference>
<dbReference type="EMBL" id="FLUL01000001">
    <property type="protein sequence ID" value="SBV94709.1"/>
    <property type="molecule type" value="Genomic_DNA"/>
</dbReference>
<dbReference type="GO" id="GO:0004197">
    <property type="term" value="F:cysteine-type endopeptidase activity"/>
    <property type="evidence" value="ECO:0007669"/>
    <property type="project" value="InterPro"/>
</dbReference>
<dbReference type="GO" id="GO:0006508">
    <property type="term" value="P:proteolysis"/>
    <property type="evidence" value="ECO:0007669"/>
    <property type="project" value="InterPro"/>
</dbReference>
<dbReference type="InterPro" id="IPR052039">
    <property type="entry name" value="Caspase-related_regulators"/>
</dbReference>